<dbReference type="Proteomes" id="UP000729402">
    <property type="component" value="Unassembled WGS sequence"/>
</dbReference>
<gene>
    <name evidence="1" type="ORF">GUJ93_ZPchr0006g44695</name>
</gene>
<accession>A0A8J5VJX3</accession>
<reference evidence="1" key="2">
    <citation type="submission" date="2021-02" db="EMBL/GenBank/DDBJ databases">
        <authorList>
            <person name="Kimball J.A."/>
            <person name="Haas M.W."/>
            <person name="Macchietto M."/>
            <person name="Kono T."/>
            <person name="Duquette J."/>
            <person name="Shao M."/>
        </authorList>
    </citation>
    <scope>NUCLEOTIDE SEQUENCE</scope>
    <source>
        <tissue evidence="1">Fresh leaf tissue</tissue>
    </source>
</reference>
<dbReference type="AlphaFoldDB" id="A0A8J5VJX3"/>
<comment type="caution">
    <text evidence="1">The sequence shown here is derived from an EMBL/GenBank/DDBJ whole genome shotgun (WGS) entry which is preliminary data.</text>
</comment>
<keyword evidence="2" id="KW-1185">Reference proteome</keyword>
<name>A0A8J5VJX3_ZIZPA</name>
<evidence type="ECO:0000313" key="2">
    <source>
        <dbReference type="Proteomes" id="UP000729402"/>
    </source>
</evidence>
<proteinExistence type="predicted"/>
<protein>
    <submittedName>
        <fullName evidence="1">Uncharacterized protein</fullName>
    </submittedName>
</protein>
<evidence type="ECO:0000313" key="1">
    <source>
        <dbReference type="EMBL" id="KAG8074057.1"/>
    </source>
</evidence>
<sequence length="72" mass="8217">MEREEKKIDCLWCCFLCKNRTQAAADGPYSCHIGCRMHRTWASVPTEHGHHRLMLKLSTECEPVQSCNPGGK</sequence>
<organism evidence="1 2">
    <name type="scientific">Zizania palustris</name>
    <name type="common">Northern wild rice</name>
    <dbReference type="NCBI Taxonomy" id="103762"/>
    <lineage>
        <taxon>Eukaryota</taxon>
        <taxon>Viridiplantae</taxon>
        <taxon>Streptophyta</taxon>
        <taxon>Embryophyta</taxon>
        <taxon>Tracheophyta</taxon>
        <taxon>Spermatophyta</taxon>
        <taxon>Magnoliopsida</taxon>
        <taxon>Liliopsida</taxon>
        <taxon>Poales</taxon>
        <taxon>Poaceae</taxon>
        <taxon>BOP clade</taxon>
        <taxon>Oryzoideae</taxon>
        <taxon>Oryzeae</taxon>
        <taxon>Zizaniinae</taxon>
        <taxon>Zizania</taxon>
    </lineage>
</organism>
<reference evidence="1" key="1">
    <citation type="journal article" date="2021" name="bioRxiv">
        <title>Whole Genome Assembly and Annotation of Northern Wild Rice, Zizania palustris L., Supports a Whole Genome Duplication in the Zizania Genus.</title>
        <authorList>
            <person name="Haas M."/>
            <person name="Kono T."/>
            <person name="Macchietto M."/>
            <person name="Millas R."/>
            <person name="McGilp L."/>
            <person name="Shao M."/>
            <person name="Duquette J."/>
            <person name="Hirsch C.N."/>
            <person name="Kimball J."/>
        </authorList>
    </citation>
    <scope>NUCLEOTIDE SEQUENCE</scope>
    <source>
        <tissue evidence="1">Fresh leaf tissue</tissue>
    </source>
</reference>
<dbReference type="EMBL" id="JAAALK010000283">
    <property type="protein sequence ID" value="KAG8074057.1"/>
    <property type="molecule type" value="Genomic_DNA"/>
</dbReference>